<dbReference type="EMBL" id="PFMC01000035">
    <property type="protein sequence ID" value="PIY95166.1"/>
    <property type="molecule type" value="Genomic_DNA"/>
</dbReference>
<dbReference type="Proteomes" id="UP000228689">
    <property type="component" value="Unassembled WGS sequence"/>
</dbReference>
<gene>
    <name evidence="1" type="ORF">COY67_01330</name>
</gene>
<evidence type="ECO:0000313" key="1">
    <source>
        <dbReference type="EMBL" id="PIY95166.1"/>
    </source>
</evidence>
<comment type="caution">
    <text evidence="1">The sequence shown here is derived from an EMBL/GenBank/DDBJ whole genome shotgun (WGS) entry which is preliminary data.</text>
</comment>
<reference evidence="2" key="1">
    <citation type="submission" date="2017-09" db="EMBL/GenBank/DDBJ databases">
        <title>Depth-based differentiation of microbial function through sediment-hosted aquifers and enrichment of novel symbionts in the deep terrestrial subsurface.</title>
        <authorList>
            <person name="Probst A.J."/>
            <person name="Ladd B."/>
            <person name="Jarett J.K."/>
            <person name="Geller-Mcgrath D.E."/>
            <person name="Sieber C.M.K."/>
            <person name="Emerson J.B."/>
            <person name="Anantharaman K."/>
            <person name="Thomas B.C."/>
            <person name="Malmstrom R."/>
            <person name="Stieglmeier M."/>
            <person name="Klingl A."/>
            <person name="Woyke T."/>
            <person name="Ryan C.M."/>
            <person name="Banfield J.F."/>
        </authorList>
    </citation>
    <scope>NUCLEOTIDE SEQUENCE [LARGE SCALE GENOMIC DNA]</scope>
</reference>
<accession>A0A2M7RFP8</accession>
<protein>
    <submittedName>
        <fullName evidence="1">Uncharacterized protein</fullName>
    </submittedName>
</protein>
<organism evidence="1 2">
    <name type="scientific">Candidatus Komeilibacteria bacterium CG_4_10_14_0_8_um_filter_37_78</name>
    <dbReference type="NCBI Taxonomy" id="1974471"/>
    <lineage>
        <taxon>Bacteria</taxon>
        <taxon>Candidatus Komeiliibacteriota</taxon>
    </lineage>
</organism>
<name>A0A2M7RFP8_9BACT</name>
<evidence type="ECO:0000313" key="2">
    <source>
        <dbReference type="Proteomes" id="UP000228689"/>
    </source>
</evidence>
<proteinExistence type="predicted"/>
<dbReference type="AlphaFoldDB" id="A0A2M7RFP8"/>
<sequence length="140" mass="16900">MVFQMDYPDQWNYSQEYNNIIDAENRYFFRDAENVENWINISTWNNDDQLGLLDYIFSTNSRLTVDDLEKVMIDGQDAYRRAYVIDHGNYIEHSDIIFTAYQDKVITITFAIDNDYYNTDKWMEMQGLYNRVLVSFKFID</sequence>